<accession>A0A9D2PWK3</accession>
<dbReference type="Proteomes" id="UP000823863">
    <property type="component" value="Unassembled WGS sequence"/>
</dbReference>
<feature type="transmembrane region" description="Helical" evidence="2">
    <location>
        <begin position="204"/>
        <end position="225"/>
    </location>
</feature>
<reference evidence="4" key="1">
    <citation type="journal article" date="2021" name="PeerJ">
        <title>Extensive microbial diversity within the chicken gut microbiome revealed by metagenomics and culture.</title>
        <authorList>
            <person name="Gilroy R."/>
            <person name="Ravi A."/>
            <person name="Getino M."/>
            <person name="Pursley I."/>
            <person name="Horton D.L."/>
            <person name="Alikhan N.F."/>
            <person name="Baker D."/>
            <person name="Gharbi K."/>
            <person name="Hall N."/>
            <person name="Watson M."/>
            <person name="Adriaenssens E.M."/>
            <person name="Foster-Nyarko E."/>
            <person name="Jarju S."/>
            <person name="Secka A."/>
            <person name="Antonio M."/>
            <person name="Oren A."/>
            <person name="Chaudhuri R.R."/>
            <person name="La Ragione R."/>
            <person name="Hildebrand F."/>
            <person name="Pallen M.J."/>
        </authorList>
    </citation>
    <scope>NUCLEOTIDE SEQUENCE</scope>
    <source>
        <strain evidence="4">CHK198-12963</strain>
    </source>
</reference>
<feature type="domain" description="Zinc-ribbon" evidence="3">
    <location>
        <begin position="110"/>
        <end position="130"/>
    </location>
</feature>
<keyword evidence="2" id="KW-0472">Membrane</keyword>
<protein>
    <submittedName>
        <fullName evidence="4">Zinc ribbon domain-containing protein</fullName>
    </submittedName>
</protein>
<evidence type="ECO:0000259" key="3">
    <source>
        <dbReference type="Pfam" id="PF13240"/>
    </source>
</evidence>
<feature type="region of interest" description="Disordered" evidence="1">
    <location>
        <begin position="31"/>
        <end position="82"/>
    </location>
</feature>
<dbReference type="AlphaFoldDB" id="A0A9D2PWK3"/>
<dbReference type="Pfam" id="PF13240">
    <property type="entry name" value="Zn_Ribbon_1"/>
    <property type="match status" value="1"/>
</dbReference>
<reference evidence="4" key="2">
    <citation type="submission" date="2021-04" db="EMBL/GenBank/DDBJ databases">
        <authorList>
            <person name="Gilroy R."/>
        </authorList>
    </citation>
    <scope>NUCLEOTIDE SEQUENCE</scope>
    <source>
        <strain evidence="4">CHK198-12963</strain>
    </source>
</reference>
<organism evidence="4 5">
    <name type="scientific">Candidatus Enterocloster excrementigallinarum</name>
    <dbReference type="NCBI Taxonomy" id="2838558"/>
    <lineage>
        <taxon>Bacteria</taxon>
        <taxon>Bacillati</taxon>
        <taxon>Bacillota</taxon>
        <taxon>Clostridia</taxon>
        <taxon>Lachnospirales</taxon>
        <taxon>Lachnospiraceae</taxon>
        <taxon>Enterocloster</taxon>
    </lineage>
</organism>
<evidence type="ECO:0000256" key="2">
    <source>
        <dbReference type="SAM" id="Phobius"/>
    </source>
</evidence>
<proteinExistence type="predicted"/>
<dbReference type="EMBL" id="DWWB01000077">
    <property type="protein sequence ID" value="HJC67568.1"/>
    <property type="molecule type" value="Genomic_DNA"/>
</dbReference>
<sequence length="809" mass="90075">MRCKNCMTEVEDGTLFCPECGARLDNDSDKTVVLPDEDDEEEVPSFASALTRPEPMESEPVKSEPVKSEPVKKEAYSEPETPVLEPAEEKAAPVIEKEPVHQQTEEDFAYCPNCGNRVEGDAAFCEFCGFDMRGETSPAAEAETPSFSSGQFQESQEFIYCPNCGHKAEAGSVYCEFCGARMDGQEEKNGAKDRVSGKSKFPMIPVIAGGAAAVVVIAAAGIFVLPRIFGGSSDGAPKELFYVKDESLYGVSLKNSKQEPEEYTDELGSPGIEPALNLLSSVQLLSEDGKYRFIVENVTYGSDYEPVYDLYYQRGSKEPERVDSDIEGTYILTDDNQLLYKKNGNLYVSDLKEKEKIDSDVNSFFVDESGKHVLWTVDEGDEFGNSIYYQDIAMKEEKTELESNARIVARNSDFSKILLNKEGTVYLVRDQGKGEKVAGDADSIYSVDLENETFFYSSFVESTAKAMDYVDDDMAAADAQIKEPVRSDYERQEPGSFGLMRTVVDDSYYDDQEKYREKESRDRLRESLADYEFDNSYTELYYVSKGEKTLVTDHLGEVLTYTSSISDSDRDTNKNFGSYLLYTKYETEDVRVKFSQISSVSDVSSKVQESMSGAALPFVYAGGQEASVDLEDQRLYDYSRDVKNNQIYVLAADQEDSSGEYDLVSISLDSGSLGSISEHDTEVNNIEGVIDGEVYYLKDLNDRSVGELYCNGENVLTDVMYNSLASVPDSSAVLCLTDPDRNGTTGTLTLLKKGKDEDLADGVGQYHAFGEKDIAMLSDYSTSRMRGDLSYYNGKETYTIDTDVYGFFY</sequence>
<gene>
    <name evidence="4" type="ORF">H9931_12795</name>
</gene>
<name>A0A9D2PWK3_9FIRM</name>
<dbReference type="SUPFAM" id="SSF82171">
    <property type="entry name" value="DPP6 N-terminal domain-like"/>
    <property type="match status" value="1"/>
</dbReference>
<evidence type="ECO:0000313" key="4">
    <source>
        <dbReference type="EMBL" id="HJC67568.1"/>
    </source>
</evidence>
<evidence type="ECO:0000256" key="1">
    <source>
        <dbReference type="SAM" id="MobiDB-lite"/>
    </source>
</evidence>
<comment type="caution">
    <text evidence="4">The sequence shown here is derived from an EMBL/GenBank/DDBJ whole genome shotgun (WGS) entry which is preliminary data.</text>
</comment>
<dbReference type="InterPro" id="IPR026870">
    <property type="entry name" value="Zinc_ribbon_dom"/>
</dbReference>
<keyword evidence="2" id="KW-0812">Transmembrane</keyword>
<evidence type="ECO:0000313" key="5">
    <source>
        <dbReference type="Proteomes" id="UP000823863"/>
    </source>
</evidence>
<keyword evidence="2" id="KW-1133">Transmembrane helix</keyword>
<feature type="compositionally biased region" description="Basic and acidic residues" evidence="1">
    <location>
        <begin position="59"/>
        <end position="76"/>
    </location>
</feature>